<comment type="caution">
    <text evidence="6">The sequence shown here is derived from an EMBL/GenBank/DDBJ whole genome shotgun (WGS) entry which is preliminary data.</text>
</comment>
<reference evidence="6" key="1">
    <citation type="submission" date="2021-02" db="EMBL/GenBank/DDBJ databases">
        <authorList>
            <person name="Dougan E. K."/>
            <person name="Rhodes N."/>
            <person name="Thang M."/>
            <person name="Chan C."/>
        </authorList>
    </citation>
    <scope>NUCLEOTIDE SEQUENCE</scope>
</reference>
<feature type="region of interest" description="Disordered" evidence="4">
    <location>
        <begin position="563"/>
        <end position="610"/>
    </location>
</feature>
<feature type="compositionally biased region" description="Low complexity" evidence="4">
    <location>
        <begin position="807"/>
        <end position="822"/>
    </location>
</feature>
<feature type="compositionally biased region" description="Polar residues" evidence="4">
    <location>
        <begin position="839"/>
        <end position="863"/>
    </location>
</feature>
<feature type="compositionally biased region" description="Acidic residues" evidence="4">
    <location>
        <begin position="985"/>
        <end position="997"/>
    </location>
</feature>
<evidence type="ECO:0000313" key="7">
    <source>
        <dbReference type="Proteomes" id="UP000654075"/>
    </source>
</evidence>
<evidence type="ECO:0000256" key="1">
    <source>
        <dbReference type="ARBA" id="ARBA00011245"/>
    </source>
</evidence>
<dbReference type="PROSITE" id="PS50011">
    <property type="entry name" value="PROTEIN_KINASE_DOM"/>
    <property type="match status" value="1"/>
</dbReference>
<proteinExistence type="predicted"/>
<feature type="compositionally biased region" description="Low complexity" evidence="4">
    <location>
        <begin position="1180"/>
        <end position="1205"/>
    </location>
</feature>
<evidence type="ECO:0000259" key="5">
    <source>
        <dbReference type="PROSITE" id="PS50011"/>
    </source>
</evidence>
<feature type="region of interest" description="Disordered" evidence="4">
    <location>
        <begin position="770"/>
        <end position="874"/>
    </location>
</feature>
<comment type="subunit">
    <text evidence="1">Monomer.</text>
</comment>
<dbReference type="FunFam" id="1.10.510.10:FF:000571">
    <property type="entry name" value="Maternal embryonic leucine zipper kinase"/>
    <property type="match status" value="1"/>
</dbReference>
<dbReference type="GO" id="GO:0005524">
    <property type="term" value="F:ATP binding"/>
    <property type="evidence" value="ECO:0007669"/>
    <property type="project" value="UniProtKB-KW"/>
</dbReference>
<evidence type="ECO:0000256" key="4">
    <source>
        <dbReference type="SAM" id="MobiDB-lite"/>
    </source>
</evidence>
<dbReference type="CDD" id="cd05117">
    <property type="entry name" value="STKc_CAMK"/>
    <property type="match status" value="1"/>
</dbReference>
<evidence type="ECO:0000256" key="2">
    <source>
        <dbReference type="ARBA" id="ARBA00022741"/>
    </source>
</evidence>
<dbReference type="OMA" id="RWRNISE"/>
<dbReference type="InterPro" id="IPR011009">
    <property type="entry name" value="Kinase-like_dom_sf"/>
</dbReference>
<feature type="region of interest" description="Disordered" evidence="4">
    <location>
        <begin position="1180"/>
        <end position="1213"/>
    </location>
</feature>
<feature type="region of interest" description="Disordered" evidence="4">
    <location>
        <begin position="313"/>
        <end position="383"/>
    </location>
</feature>
<dbReference type="PANTHER" id="PTHR24347">
    <property type="entry name" value="SERINE/THREONINE-PROTEIN KINASE"/>
    <property type="match status" value="1"/>
</dbReference>
<dbReference type="InterPro" id="IPR008271">
    <property type="entry name" value="Ser/Thr_kinase_AS"/>
</dbReference>
<dbReference type="InterPro" id="IPR000719">
    <property type="entry name" value="Prot_kinase_dom"/>
</dbReference>
<evidence type="ECO:0000313" key="6">
    <source>
        <dbReference type="EMBL" id="CAE8624468.1"/>
    </source>
</evidence>
<dbReference type="Gene3D" id="1.10.510.10">
    <property type="entry name" value="Transferase(Phosphotransferase) domain 1"/>
    <property type="match status" value="1"/>
</dbReference>
<feature type="compositionally biased region" description="Basic residues" evidence="4">
    <location>
        <begin position="778"/>
        <end position="797"/>
    </location>
</feature>
<protein>
    <recommendedName>
        <fullName evidence="5">Protein kinase domain-containing protein</fullName>
    </recommendedName>
</protein>
<sequence>MASGMATSNPSDLAASTLSTAMLEVRPGALFGPADDLHEIREELGNGAASRVFACQRRQAPQERLAVKAVDLRRLRLLGDLQEQLARLDGEVQILRELCHERIVNLRGFHKTDNWYFLVMELVEGGELFDLIVRSKSLSEPEAQHVFLQILEGVGYMHARGVIHRDLKPENILVASSRPTTEGGGSVLHDVKIADFGLSKAIGGGASLARTRVGTPQYWAPEVLDVQRRGGSYDHAADFWGLGAILFVMLCGRYPFDGQKAPLDEQIRTASYSMTGVRWRNISEEAKSLVRGLLRVNPEDRLSLEECMQHPWVTGEQMPSPKKRHGVLPQIRQKVPQPTNQSSLETHDREEQPDQMEEPTRPTSPNPVISPADRAQSTKSVSCYSDSDCDAGRTCSNLEGAFSRDAGGEDSEHSVGPAAGRDPATPAGFTRNAPATPAGFTRNASWRGRDPATSLAGICGLLVAWMAALPRWVAALLIESLGFGADREAVEGQAEGKEARSGAMLGGRASLKRWGVFALVVAFATHSGLHRNSDPPGSRLDDTQERQRLQSLEEQKKRQVALASSGAMQDFSQPPPSLDWPPSSTYKSNIGMDRGADSRQDKEYRSETHSFQIENDASEQECAEQETIFRLTELLKLQVSIVGSLEMALLAFRRSNVDENLAHATYLTSQQARHLFKKAASVISGYAEVASHVSRAVLPDLQLAVEEQEPALAISLLDGVKSKVADMKRDGEVMRLLYGELQGSVLGLAQQAQQTKQAADLHLAQAVMDAASEAATHQRSKGKRSTSRGRGPGHRKGPTTQADGKAAARAAASSTEQASSNAESRELQAMGGRSAGLNICQSPSPTAPATGSGTSAHVPSASHTDGGGSDSTAVSRPAAVHLNALTQRLFDQLSRIGGMPDSSGAASDALVTVAGSAGVSSVGSEVDAWQRNVIDLLFLAPGIAPQPHMEPLNSSSAARGGFDYQTAVGLQLVATSASKPGTGPFDDETEEEDEEGTDFVASEGGLDVDEEDDSDTEDVEDLGVLEPGLNSKLVATTNQLNSSSGPLAVVAYSNAQDAKAAAEKAARSSASLLRALRELRRVDTILEGCFVFWANMDGTVQRLGEMKEHAERLVGFASSKPKLRLRFEQRLKQYASFWLALEQLCRQYGLDHQLASSKMRDFIREVSDAADLVDTAESARAGARAGVRAAGARSGRSGRSAGGVRNQAARSEE</sequence>
<feature type="compositionally biased region" description="Basic and acidic residues" evidence="4">
    <location>
        <begin position="594"/>
        <end position="608"/>
    </location>
</feature>
<gene>
    <name evidence="6" type="ORF">PGLA1383_LOCUS41592</name>
</gene>
<organism evidence="6 7">
    <name type="scientific">Polarella glacialis</name>
    <name type="common">Dinoflagellate</name>
    <dbReference type="NCBI Taxonomy" id="89957"/>
    <lineage>
        <taxon>Eukaryota</taxon>
        <taxon>Sar</taxon>
        <taxon>Alveolata</taxon>
        <taxon>Dinophyceae</taxon>
        <taxon>Suessiales</taxon>
        <taxon>Suessiaceae</taxon>
        <taxon>Polarella</taxon>
    </lineage>
</organism>
<feature type="region of interest" description="Disordered" evidence="4">
    <location>
        <begin position="402"/>
        <end position="447"/>
    </location>
</feature>
<dbReference type="EMBL" id="CAJNNV010028405">
    <property type="protein sequence ID" value="CAE8624468.1"/>
    <property type="molecule type" value="Genomic_DNA"/>
</dbReference>
<dbReference type="SMART" id="SM00220">
    <property type="entry name" value="S_TKc"/>
    <property type="match status" value="1"/>
</dbReference>
<dbReference type="SUPFAM" id="SSF56112">
    <property type="entry name" value="Protein kinase-like (PK-like)"/>
    <property type="match status" value="1"/>
</dbReference>
<keyword evidence="7" id="KW-1185">Reference proteome</keyword>
<name>A0A813GCB6_POLGL</name>
<dbReference type="AlphaFoldDB" id="A0A813GCB6"/>
<dbReference type="Proteomes" id="UP000654075">
    <property type="component" value="Unassembled WGS sequence"/>
</dbReference>
<accession>A0A813GCB6</accession>
<dbReference type="Pfam" id="PF00069">
    <property type="entry name" value="Pkinase"/>
    <property type="match status" value="1"/>
</dbReference>
<dbReference type="GO" id="GO:0004672">
    <property type="term" value="F:protein kinase activity"/>
    <property type="evidence" value="ECO:0007669"/>
    <property type="project" value="InterPro"/>
</dbReference>
<feature type="compositionally biased region" description="Acidic residues" evidence="4">
    <location>
        <begin position="1006"/>
        <end position="1019"/>
    </location>
</feature>
<evidence type="ECO:0000256" key="3">
    <source>
        <dbReference type="ARBA" id="ARBA00022840"/>
    </source>
</evidence>
<dbReference type="PROSITE" id="PS00108">
    <property type="entry name" value="PROTEIN_KINASE_ST"/>
    <property type="match status" value="1"/>
</dbReference>
<feature type="region of interest" description="Disordered" evidence="4">
    <location>
        <begin position="975"/>
        <end position="1019"/>
    </location>
</feature>
<keyword evidence="2" id="KW-0547">Nucleotide-binding</keyword>
<feature type="domain" description="Protein kinase" evidence="5">
    <location>
        <begin position="38"/>
        <end position="313"/>
    </location>
</feature>
<keyword evidence="3" id="KW-0067">ATP-binding</keyword>
<dbReference type="OrthoDB" id="40902at2759"/>